<name>G4QDT8_GLANF</name>
<dbReference type="STRING" id="1085623.GNIT_3020"/>
<evidence type="ECO:0000313" key="1">
    <source>
        <dbReference type="EMBL" id="AEP31116.1"/>
    </source>
</evidence>
<dbReference type="EMBL" id="CP003060">
    <property type="protein sequence ID" value="AEP31116.1"/>
    <property type="molecule type" value="Genomic_DNA"/>
</dbReference>
<proteinExistence type="predicted"/>
<organism evidence="1 2">
    <name type="scientific">Glaciecola nitratireducens (strain JCM 12485 / KCTC 12276 / FR1064)</name>
    <dbReference type="NCBI Taxonomy" id="1085623"/>
    <lineage>
        <taxon>Bacteria</taxon>
        <taxon>Pseudomonadati</taxon>
        <taxon>Pseudomonadota</taxon>
        <taxon>Gammaproteobacteria</taxon>
        <taxon>Alteromonadales</taxon>
        <taxon>Alteromonadaceae</taxon>
        <taxon>Brumicola</taxon>
    </lineage>
</organism>
<evidence type="ECO:0000313" key="2">
    <source>
        <dbReference type="Proteomes" id="UP000009282"/>
    </source>
</evidence>
<dbReference type="KEGG" id="gni:GNIT_3020"/>
<dbReference type="AlphaFoldDB" id="G4QDT8"/>
<protein>
    <submittedName>
        <fullName evidence="1">Uncharacterized protein</fullName>
    </submittedName>
</protein>
<accession>G4QDT8</accession>
<sequence length="54" mass="6155">MKIKVSIMALTTGFFVVCFRALKHASTKADGCTFLFTFYRPLSFLYPLTIDTKN</sequence>
<reference evidence="1 2" key="1">
    <citation type="journal article" date="2011" name="J. Bacteriol.">
        <title>Complete genome sequence of seawater bacterium Glaciecola nitratireducens FR1064T.</title>
        <authorList>
            <person name="Bian F."/>
            <person name="Qin Q.L."/>
            <person name="Xie B.B."/>
            <person name="Shu Y.L."/>
            <person name="Zhang X.Y."/>
            <person name="Yu Y."/>
            <person name="Chen B."/>
            <person name="Chen X.L."/>
            <person name="Zhou B.C."/>
            <person name="Zhang Y.Z."/>
        </authorList>
    </citation>
    <scope>NUCLEOTIDE SEQUENCE [LARGE SCALE GENOMIC DNA]</scope>
    <source>
        <strain evidence="2">JCM 12485 / KCTC 12276 / FR1064</strain>
    </source>
</reference>
<keyword evidence="2" id="KW-1185">Reference proteome</keyword>
<dbReference type="HOGENOM" id="CLU_3043882_0_0_6"/>
<dbReference type="Proteomes" id="UP000009282">
    <property type="component" value="Chromosome"/>
</dbReference>
<gene>
    <name evidence="1" type="ordered locus">GNIT_3020</name>
</gene>